<evidence type="ECO:0000313" key="1">
    <source>
        <dbReference type="EMBL" id="QHT00709.1"/>
    </source>
</evidence>
<proteinExistence type="predicted"/>
<dbReference type="EMBL" id="MN739358">
    <property type="protein sequence ID" value="QHT00709.1"/>
    <property type="molecule type" value="Genomic_DNA"/>
</dbReference>
<name>A0A6C0CAL4_9ZZZZ</name>
<dbReference type="AlphaFoldDB" id="A0A6C0CAL4"/>
<sequence>MNQRITVSLLLKQSFPPEISEFIIWIYAVMLLSQETKPGEIIFDSPCGHILKRVKKSKLKPFTCPINQNTYLFKKDVPERYYYRKFKLTEPYMFLDLEKTYDHLCPPDIGCMSCNQVYSKSAVETDLKLKIVCHCGQFVDVFPCKTCPEKKCCAFECSKFIYEKSSTGLCRHHYRCEKNAKGIYV</sequence>
<reference evidence="1" key="1">
    <citation type="journal article" date="2020" name="Nature">
        <title>Giant virus diversity and host interactions through global metagenomics.</title>
        <authorList>
            <person name="Schulz F."/>
            <person name="Roux S."/>
            <person name="Paez-Espino D."/>
            <person name="Jungbluth S."/>
            <person name="Walsh D.A."/>
            <person name="Denef V.J."/>
            <person name="McMahon K.D."/>
            <person name="Konstantinidis K.T."/>
            <person name="Eloe-Fadrosh E.A."/>
            <person name="Kyrpides N.C."/>
            <person name="Woyke T."/>
        </authorList>
    </citation>
    <scope>NUCLEOTIDE SEQUENCE</scope>
    <source>
        <strain evidence="1">GVMAG-M-3300020192-26</strain>
    </source>
</reference>
<accession>A0A6C0CAL4</accession>
<organism evidence="1">
    <name type="scientific">viral metagenome</name>
    <dbReference type="NCBI Taxonomy" id="1070528"/>
    <lineage>
        <taxon>unclassified sequences</taxon>
        <taxon>metagenomes</taxon>
        <taxon>organismal metagenomes</taxon>
    </lineage>
</organism>
<protein>
    <submittedName>
        <fullName evidence="1">Uncharacterized protein</fullName>
    </submittedName>
</protein>